<gene>
    <name evidence="2" type="ORF">NPIL_350691</name>
</gene>
<evidence type="ECO:0000259" key="1">
    <source>
        <dbReference type="Pfam" id="PF20700"/>
    </source>
</evidence>
<dbReference type="Pfam" id="PF20700">
    <property type="entry name" value="Mutator"/>
    <property type="match status" value="1"/>
</dbReference>
<protein>
    <recommendedName>
        <fullName evidence="1">Mutator-like transposase domain-containing protein</fullName>
    </recommendedName>
</protein>
<name>A0A8X6MC77_NEPPI</name>
<dbReference type="InterPro" id="IPR049012">
    <property type="entry name" value="Mutator_transp_dom"/>
</dbReference>
<feature type="domain" description="Mutator-like transposase" evidence="1">
    <location>
        <begin position="3"/>
        <end position="70"/>
    </location>
</feature>
<evidence type="ECO:0000313" key="2">
    <source>
        <dbReference type="EMBL" id="GFS40179.1"/>
    </source>
</evidence>
<accession>A0A8X6MC77</accession>
<dbReference type="EMBL" id="BMAW01089484">
    <property type="protein sequence ID" value="GFS40179.1"/>
    <property type="molecule type" value="Genomic_DNA"/>
</dbReference>
<reference evidence="2" key="1">
    <citation type="submission" date="2020-08" db="EMBL/GenBank/DDBJ databases">
        <title>Multicomponent nature underlies the extraordinary mechanical properties of spider dragline silk.</title>
        <authorList>
            <person name="Kono N."/>
            <person name="Nakamura H."/>
            <person name="Mori M."/>
            <person name="Yoshida Y."/>
            <person name="Ohtoshi R."/>
            <person name="Malay A.D."/>
            <person name="Moran D.A.P."/>
            <person name="Tomita M."/>
            <person name="Numata K."/>
            <person name="Arakawa K."/>
        </authorList>
    </citation>
    <scope>NUCLEOTIDE SEQUENCE</scope>
</reference>
<comment type="caution">
    <text evidence="2">The sequence shown here is derived from an EMBL/GenBank/DDBJ whole genome shotgun (WGS) entry which is preliminary data.</text>
</comment>
<organism evidence="2 3">
    <name type="scientific">Nephila pilipes</name>
    <name type="common">Giant wood spider</name>
    <name type="synonym">Nephila maculata</name>
    <dbReference type="NCBI Taxonomy" id="299642"/>
    <lineage>
        <taxon>Eukaryota</taxon>
        <taxon>Metazoa</taxon>
        <taxon>Ecdysozoa</taxon>
        <taxon>Arthropoda</taxon>
        <taxon>Chelicerata</taxon>
        <taxon>Arachnida</taxon>
        <taxon>Araneae</taxon>
        <taxon>Araneomorphae</taxon>
        <taxon>Entelegynae</taxon>
        <taxon>Araneoidea</taxon>
        <taxon>Nephilidae</taxon>
        <taxon>Nephila</taxon>
    </lineage>
</organism>
<proteinExistence type="predicted"/>
<keyword evidence="3" id="KW-1185">Reference proteome</keyword>
<dbReference type="AlphaFoldDB" id="A0A8X6MC77"/>
<dbReference type="OrthoDB" id="6781756at2759"/>
<dbReference type="Proteomes" id="UP000887013">
    <property type="component" value="Unassembled WGS sequence"/>
</dbReference>
<sequence length="72" mass="8003">MLVNSAPVSGVMKNGGVCTNLEEFLSTLDIPPFNSNTYQKEHDNIPTAWEKVAENEMYYAAMEEKHLAVRAG</sequence>
<evidence type="ECO:0000313" key="3">
    <source>
        <dbReference type="Proteomes" id="UP000887013"/>
    </source>
</evidence>